<proteinExistence type="predicted"/>
<evidence type="ECO:0000313" key="3">
    <source>
        <dbReference type="Proteomes" id="UP000192596"/>
    </source>
</evidence>
<comment type="caution">
    <text evidence="2">The sequence shown here is derived from an EMBL/GenBank/DDBJ whole genome shotgun (WGS) entry which is preliminary data.</text>
</comment>
<dbReference type="InterPro" id="IPR011333">
    <property type="entry name" value="SKP1/BTB/POZ_sf"/>
</dbReference>
<dbReference type="OrthoDB" id="5275938at2759"/>
<dbReference type="InParanoid" id="A0A1V8TGI8"/>
<name>A0A1V8TGI8_9PEZI</name>
<dbReference type="Proteomes" id="UP000192596">
    <property type="component" value="Unassembled WGS sequence"/>
</dbReference>
<reference evidence="3" key="1">
    <citation type="submission" date="2017-03" db="EMBL/GenBank/DDBJ databases">
        <title>Genomes of endolithic fungi from Antarctica.</title>
        <authorList>
            <person name="Coleine C."/>
            <person name="Masonjones S."/>
            <person name="Stajich J.E."/>
        </authorList>
    </citation>
    <scope>NUCLEOTIDE SEQUENCE [LARGE SCALE GENOMIC DNA]</scope>
    <source>
        <strain evidence="3">CCFEE 5527</strain>
    </source>
</reference>
<keyword evidence="3" id="KW-1185">Reference proteome</keyword>
<dbReference type="SMART" id="SM00225">
    <property type="entry name" value="BTB"/>
    <property type="match status" value="1"/>
</dbReference>
<dbReference type="PROSITE" id="PS50097">
    <property type="entry name" value="BTB"/>
    <property type="match status" value="1"/>
</dbReference>
<gene>
    <name evidence="2" type="ORF">B0A48_03793</name>
</gene>
<evidence type="ECO:0000259" key="1">
    <source>
        <dbReference type="PROSITE" id="PS50097"/>
    </source>
</evidence>
<organism evidence="2 3">
    <name type="scientific">Cryoendolithus antarcticus</name>
    <dbReference type="NCBI Taxonomy" id="1507870"/>
    <lineage>
        <taxon>Eukaryota</taxon>
        <taxon>Fungi</taxon>
        <taxon>Dikarya</taxon>
        <taxon>Ascomycota</taxon>
        <taxon>Pezizomycotina</taxon>
        <taxon>Dothideomycetes</taxon>
        <taxon>Dothideomycetidae</taxon>
        <taxon>Cladosporiales</taxon>
        <taxon>Cladosporiaceae</taxon>
        <taxon>Cryoendolithus</taxon>
    </lineage>
</organism>
<dbReference type="InterPro" id="IPR000210">
    <property type="entry name" value="BTB/POZ_dom"/>
</dbReference>
<dbReference type="SUPFAM" id="SSF54695">
    <property type="entry name" value="POZ domain"/>
    <property type="match status" value="1"/>
</dbReference>
<accession>A0A1V8TGI8</accession>
<sequence>MASIEGAAPTQTEDDTPSLIELFQCPIETLCDFGDIILVCNDDFHPQLKIRVSSCILANSSNVFRALFSERFAEGHAVHTGETNEIHVVETPRVFLVMCSLLHHSTIDESKTPVVDLLELALLIDKYDCVKPLKSASCAMLQILLEPLANHYCVDETDYLHVATAAYIMDQPEAFVQSTKKLLRSYEGQHGALDGRCVDLLPPTFFAAFQTQRADIFSKLTLTITHIVHEYTIAAHRNRKPNLVLDLMTNLSNLALWPLDAKITSLDKALSGLANLRIPVLVAAEDRPYSPPYVAPIKYETISGGNGDWADTQSVRGSRLNSWGEPVRYLPSPRTYCPTPLVASPFVDTLTPQDINAERAQLERSCVGLCIDCLKGNEVCRVERLGFCERWQKPAPITFSDPWGTMSQLEEW</sequence>
<dbReference type="AlphaFoldDB" id="A0A1V8TGI8"/>
<dbReference type="Gene3D" id="3.30.710.10">
    <property type="entry name" value="Potassium Channel Kv1.1, Chain A"/>
    <property type="match status" value="1"/>
</dbReference>
<evidence type="ECO:0000313" key="2">
    <source>
        <dbReference type="EMBL" id="OQO10496.1"/>
    </source>
</evidence>
<dbReference type="Pfam" id="PF00651">
    <property type="entry name" value="BTB"/>
    <property type="match status" value="1"/>
</dbReference>
<protein>
    <recommendedName>
        <fullName evidence="1">BTB domain-containing protein</fullName>
    </recommendedName>
</protein>
<dbReference type="EMBL" id="NAJO01000008">
    <property type="protein sequence ID" value="OQO10496.1"/>
    <property type="molecule type" value="Genomic_DNA"/>
</dbReference>
<dbReference type="CDD" id="cd18186">
    <property type="entry name" value="BTB_POZ_ZBTB_KLHL-like"/>
    <property type="match status" value="1"/>
</dbReference>
<feature type="domain" description="BTB" evidence="1">
    <location>
        <begin position="34"/>
        <end position="111"/>
    </location>
</feature>